<accession>A0A9P9D0S9</accession>
<evidence type="ECO:0000256" key="5">
    <source>
        <dbReference type="RuleBase" id="RU361187"/>
    </source>
</evidence>
<reference evidence="6" key="1">
    <citation type="journal article" date="2021" name="Nat. Commun.">
        <title>Genetic determinants of endophytism in the Arabidopsis root mycobiome.</title>
        <authorList>
            <person name="Mesny F."/>
            <person name="Miyauchi S."/>
            <person name="Thiergart T."/>
            <person name="Pickel B."/>
            <person name="Atanasova L."/>
            <person name="Karlsson M."/>
            <person name="Huettel B."/>
            <person name="Barry K.W."/>
            <person name="Haridas S."/>
            <person name="Chen C."/>
            <person name="Bauer D."/>
            <person name="Andreopoulos W."/>
            <person name="Pangilinan J."/>
            <person name="LaButti K."/>
            <person name="Riley R."/>
            <person name="Lipzen A."/>
            <person name="Clum A."/>
            <person name="Drula E."/>
            <person name="Henrissat B."/>
            <person name="Kohler A."/>
            <person name="Grigoriev I.V."/>
            <person name="Martin F.M."/>
            <person name="Hacquard S."/>
        </authorList>
    </citation>
    <scope>NUCLEOTIDE SEQUENCE</scope>
    <source>
        <strain evidence="6">MPI-CAGE-CH-0243</strain>
    </source>
</reference>
<keyword evidence="7" id="KW-1185">Reference proteome</keyword>
<comment type="similarity">
    <text evidence="1 5">Belongs to the glycosyl hydrolase 43 family.</text>
</comment>
<dbReference type="InterPro" id="IPR023296">
    <property type="entry name" value="Glyco_hydro_beta-prop_sf"/>
</dbReference>
<dbReference type="PANTHER" id="PTHR43817:SF1">
    <property type="entry name" value="HYDROLASE, FAMILY 43, PUTATIVE (AFU_ORTHOLOGUE AFUA_3G01660)-RELATED"/>
    <property type="match status" value="1"/>
</dbReference>
<evidence type="ECO:0000256" key="3">
    <source>
        <dbReference type="ARBA" id="ARBA00022801"/>
    </source>
</evidence>
<evidence type="ECO:0000256" key="4">
    <source>
        <dbReference type="ARBA" id="ARBA00023295"/>
    </source>
</evidence>
<dbReference type="GO" id="GO:0004553">
    <property type="term" value="F:hydrolase activity, hydrolyzing O-glycosyl compounds"/>
    <property type="evidence" value="ECO:0007669"/>
    <property type="project" value="InterPro"/>
</dbReference>
<evidence type="ECO:0000313" key="6">
    <source>
        <dbReference type="EMBL" id="KAH7110354.1"/>
    </source>
</evidence>
<gene>
    <name evidence="6" type="ORF">B0J11DRAFT_405552</name>
</gene>
<protein>
    <submittedName>
        <fullName evidence="6">Alpha-L-arabinofuranosidase II</fullName>
    </submittedName>
</protein>
<evidence type="ECO:0000313" key="7">
    <source>
        <dbReference type="Proteomes" id="UP000700596"/>
    </source>
</evidence>
<dbReference type="Pfam" id="PF04616">
    <property type="entry name" value="Glyco_hydro_43"/>
    <property type="match status" value="1"/>
</dbReference>
<dbReference type="OrthoDB" id="272289at2759"/>
<evidence type="ECO:0000256" key="2">
    <source>
        <dbReference type="ARBA" id="ARBA00022729"/>
    </source>
</evidence>
<keyword evidence="2" id="KW-0732">Signal</keyword>
<keyword evidence="3 5" id="KW-0378">Hydrolase</keyword>
<dbReference type="CDD" id="cd18820">
    <property type="entry name" value="GH43_LbAraf43-like"/>
    <property type="match status" value="1"/>
</dbReference>
<dbReference type="EMBL" id="JAGMWT010000028">
    <property type="protein sequence ID" value="KAH7110354.1"/>
    <property type="molecule type" value="Genomic_DNA"/>
</dbReference>
<keyword evidence="4 5" id="KW-0326">Glycosidase</keyword>
<sequence>YNDSILTITEKSCADPYVICDKGVYYMTFTADGNRIEIWSSDSLFDLEHRATKHVIWRPPPDTEYTSDIWAPELHILHGRWYVYFAADHPLFGNMSHRMFVLRGPESTASPLKAEDWDFAGPLAGMPEGQWAIDGTVITLHGAMLFVYSGWPLGQSLSASIQELFIIEMADPVTCVGKPTRISTPEYQWEFSGKSGINEGPQFLASPDGRWCGIAYSCAGSWTSEYKMNVLEYKGGDPLAGNSWEKWRQPLLRASSDGEAPYGPGHGNFVLVDAPGGPEVWGVFHATDGRTGWAGRRARVMRVGWGDGGPYMGDGECGRCTGDVDHFLYGCKGDGCECGG</sequence>
<dbReference type="Proteomes" id="UP000700596">
    <property type="component" value="Unassembled WGS sequence"/>
</dbReference>
<dbReference type="PANTHER" id="PTHR43817">
    <property type="entry name" value="GLYCOSYL HYDROLASE"/>
    <property type="match status" value="1"/>
</dbReference>
<evidence type="ECO:0000256" key="1">
    <source>
        <dbReference type="ARBA" id="ARBA00009865"/>
    </source>
</evidence>
<feature type="non-terminal residue" evidence="6">
    <location>
        <position position="1"/>
    </location>
</feature>
<dbReference type="GO" id="GO:0005975">
    <property type="term" value="P:carbohydrate metabolic process"/>
    <property type="evidence" value="ECO:0007669"/>
    <property type="project" value="InterPro"/>
</dbReference>
<dbReference type="Gene3D" id="2.115.10.20">
    <property type="entry name" value="Glycosyl hydrolase domain, family 43"/>
    <property type="match status" value="1"/>
</dbReference>
<feature type="non-terminal residue" evidence="6">
    <location>
        <position position="340"/>
    </location>
</feature>
<dbReference type="AlphaFoldDB" id="A0A9P9D0S9"/>
<dbReference type="SUPFAM" id="SSF75005">
    <property type="entry name" value="Arabinanase/levansucrase/invertase"/>
    <property type="match status" value="1"/>
</dbReference>
<dbReference type="InterPro" id="IPR006710">
    <property type="entry name" value="Glyco_hydro_43"/>
</dbReference>
<comment type="caution">
    <text evidence="6">The sequence shown here is derived from an EMBL/GenBank/DDBJ whole genome shotgun (WGS) entry which is preliminary data.</text>
</comment>
<organism evidence="6 7">
    <name type="scientific">Dendryphion nanum</name>
    <dbReference type="NCBI Taxonomy" id="256645"/>
    <lineage>
        <taxon>Eukaryota</taxon>
        <taxon>Fungi</taxon>
        <taxon>Dikarya</taxon>
        <taxon>Ascomycota</taxon>
        <taxon>Pezizomycotina</taxon>
        <taxon>Dothideomycetes</taxon>
        <taxon>Pleosporomycetidae</taxon>
        <taxon>Pleosporales</taxon>
        <taxon>Torulaceae</taxon>
        <taxon>Dendryphion</taxon>
    </lineage>
</organism>
<name>A0A9P9D0S9_9PLEO</name>
<proteinExistence type="inferred from homology"/>